<accession>A0A1T4KYY9</accession>
<dbReference type="SUPFAM" id="SSF55729">
    <property type="entry name" value="Acyl-CoA N-acyltransferases (Nat)"/>
    <property type="match status" value="1"/>
</dbReference>
<keyword evidence="1 4" id="KW-0808">Transferase</keyword>
<dbReference type="Proteomes" id="UP000196365">
    <property type="component" value="Unassembled WGS sequence"/>
</dbReference>
<dbReference type="AlphaFoldDB" id="A0A1T4KYY9"/>
<dbReference type="CDD" id="cd04301">
    <property type="entry name" value="NAT_SF"/>
    <property type="match status" value="1"/>
</dbReference>
<gene>
    <name evidence="4" type="ORF">SAMN02745973_00730</name>
</gene>
<keyword evidence="2" id="KW-0012">Acyltransferase</keyword>
<dbReference type="EMBL" id="FUWV01000003">
    <property type="protein sequence ID" value="SJZ47540.1"/>
    <property type="molecule type" value="Genomic_DNA"/>
</dbReference>
<dbReference type="Gene3D" id="3.40.630.30">
    <property type="match status" value="1"/>
</dbReference>
<dbReference type="OrthoDB" id="9798006at2"/>
<feature type="domain" description="N-acetyltransferase" evidence="3">
    <location>
        <begin position="3"/>
        <end position="155"/>
    </location>
</feature>
<evidence type="ECO:0000313" key="5">
    <source>
        <dbReference type="Proteomes" id="UP000196365"/>
    </source>
</evidence>
<dbReference type="PROSITE" id="PS51186">
    <property type="entry name" value="GNAT"/>
    <property type="match status" value="1"/>
</dbReference>
<dbReference type="InterPro" id="IPR000182">
    <property type="entry name" value="GNAT_dom"/>
</dbReference>
<protein>
    <submittedName>
        <fullName evidence="4">Phosphinothricin acetyltransferase</fullName>
    </submittedName>
</protein>
<organism evidence="4 5">
    <name type="scientific">Garciella nitratireducens DSM 15102</name>
    <dbReference type="NCBI Taxonomy" id="1121911"/>
    <lineage>
        <taxon>Bacteria</taxon>
        <taxon>Bacillati</taxon>
        <taxon>Bacillota</taxon>
        <taxon>Clostridia</taxon>
        <taxon>Eubacteriales</taxon>
        <taxon>Eubacteriaceae</taxon>
        <taxon>Garciella</taxon>
    </lineage>
</organism>
<name>A0A1T4KYY9_9FIRM</name>
<evidence type="ECO:0000313" key="4">
    <source>
        <dbReference type="EMBL" id="SJZ47540.1"/>
    </source>
</evidence>
<sequence length="203" mass="23988">MKKNIRIATKNDSVQILEIYTPFITDTTITFDCKVPTIDAIENKIINVGEKYPWLVCELEEKVIGYAYAYEFADREAYNWSVTTSIYVKPEFHRNKIGKALYFSLLEILKLQGYCNVYARITDSNVKSEKFHERFGFTQIGIHEKAGYKFGKWLDVKWYGLNIIEHPQFPKKPKKIQEIHNTLEFHRILQEGEKMIYQKEKDS</sequence>
<dbReference type="GO" id="GO:0016747">
    <property type="term" value="F:acyltransferase activity, transferring groups other than amino-acyl groups"/>
    <property type="evidence" value="ECO:0007669"/>
    <property type="project" value="InterPro"/>
</dbReference>
<dbReference type="Pfam" id="PF13420">
    <property type="entry name" value="Acetyltransf_4"/>
    <property type="match status" value="1"/>
</dbReference>
<dbReference type="PANTHER" id="PTHR43072">
    <property type="entry name" value="N-ACETYLTRANSFERASE"/>
    <property type="match status" value="1"/>
</dbReference>
<dbReference type="PANTHER" id="PTHR43072:SF23">
    <property type="entry name" value="UPF0039 PROTEIN C11D3.02C"/>
    <property type="match status" value="1"/>
</dbReference>
<evidence type="ECO:0000259" key="3">
    <source>
        <dbReference type="PROSITE" id="PS51186"/>
    </source>
</evidence>
<proteinExistence type="predicted"/>
<keyword evidence="5" id="KW-1185">Reference proteome</keyword>
<dbReference type="RefSeq" id="WP_087678156.1">
    <property type="nucleotide sequence ID" value="NZ_FUWV01000003.1"/>
</dbReference>
<reference evidence="4 5" key="1">
    <citation type="submission" date="2017-02" db="EMBL/GenBank/DDBJ databases">
        <authorList>
            <person name="Peterson S.W."/>
        </authorList>
    </citation>
    <scope>NUCLEOTIDE SEQUENCE [LARGE SCALE GENOMIC DNA]</scope>
    <source>
        <strain evidence="4 5">DSM 15102</strain>
    </source>
</reference>
<evidence type="ECO:0000256" key="1">
    <source>
        <dbReference type="ARBA" id="ARBA00022679"/>
    </source>
</evidence>
<evidence type="ECO:0000256" key="2">
    <source>
        <dbReference type="ARBA" id="ARBA00023315"/>
    </source>
</evidence>
<dbReference type="InterPro" id="IPR016181">
    <property type="entry name" value="Acyl_CoA_acyltransferase"/>
</dbReference>